<accession>A0A261Y1H2</accession>
<dbReference type="UniPathway" id="UPA00109">
    <property type="reaction ID" value="UER00188"/>
</dbReference>
<dbReference type="GO" id="GO:0005524">
    <property type="term" value="F:ATP binding"/>
    <property type="evidence" value="ECO:0007669"/>
    <property type="project" value="UniProtKB-KW"/>
</dbReference>
<protein>
    <recommendedName>
        <fullName evidence="4">pyruvate kinase</fullName>
        <ecNumber evidence="4">2.7.1.40</ecNumber>
    </recommendedName>
</protein>
<dbReference type="InterPro" id="IPR015795">
    <property type="entry name" value="Pyrv_Knase_C"/>
</dbReference>
<evidence type="ECO:0000256" key="8">
    <source>
        <dbReference type="ARBA" id="ARBA00022777"/>
    </source>
</evidence>
<evidence type="ECO:0000259" key="14">
    <source>
        <dbReference type="Pfam" id="PF02887"/>
    </source>
</evidence>
<gene>
    <name evidence="15" type="ORF">BZG36_02809</name>
</gene>
<dbReference type="GO" id="GO:0004743">
    <property type="term" value="F:pyruvate kinase activity"/>
    <property type="evidence" value="ECO:0007669"/>
    <property type="project" value="UniProtKB-EC"/>
</dbReference>
<dbReference type="SUPFAM" id="SSF51621">
    <property type="entry name" value="Phosphoenolpyruvate/pyruvate domain"/>
    <property type="match status" value="1"/>
</dbReference>
<evidence type="ECO:0000256" key="6">
    <source>
        <dbReference type="ARBA" id="ARBA00022723"/>
    </source>
</evidence>
<keyword evidence="12" id="KW-0670">Pyruvate</keyword>
<dbReference type="GO" id="GO:0016301">
    <property type="term" value="F:kinase activity"/>
    <property type="evidence" value="ECO:0007669"/>
    <property type="project" value="UniProtKB-KW"/>
</dbReference>
<dbReference type="InterPro" id="IPR036918">
    <property type="entry name" value="Pyrv_Knase_C_sf"/>
</dbReference>
<dbReference type="Gene3D" id="3.20.20.60">
    <property type="entry name" value="Phosphoenolpyruvate-binding domains"/>
    <property type="match status" value="1"/>
</dbReference>
<dbReference type="Pfam" id="PF00224">
    <property type="entry name" value="PK"/>
    <property type="match status" value="1"/>
</dbReference>
<evidence type="ECO:0000313" key="15">
    <source>
        <dbReference type="EMBL" id="OZJ04460.1"/>
    </source>
</evidence>
<evidence type="ECO:0000256" key="12">
    <source>
        <dbReference type="ARBA" id="ARBA00023317"/>
    </source>
</evidence>
<dbReference type="OrthoDB" id="108365at2759"/>
<feature type="domain" description="Pyruvate kinase barrel" evidence="13">
    <location>
        <begin position="60"/>
        <end position="178"/>
    </location>
</feature>
<dbReference type="EC" id="2.7.1.40" evidence="4"/>
<evidence type="ECO:0000256" key="10">
    <source>
        <dbReference type="ARBA" id="ARBA00022842"/>
    </source>
</evidence>
<keyword evidence="6" id="KW-0479">Metal-binding</keyword>
<proteinExistence type="inferred from homology"/>
<organism evidence="15 16">
    <name type="scientific">Bifiguratus adelaidae</name>
    <dbReference type="NCBI Taxonomy" id="1938954"/>
    <lineage>
        <taxon>Eukaryota</taxon>
        <taxon>Fungi</taxon>
        <taxon>Fungi incertae sedis</taxon>
        <taxon>Mucoromycota</taxon>
        <taxon>Mucoromycotina</taxon>
        <taxon>Endogonomycetes</taxon>
        <taxon>Endogonales</taxon>
        <taxon>Endogonales incertae sedis</taxon>
        <taxon>Bifiguratus</taxon>
    </lineage>
</organism>
<dbReference type="AlphaFoldDB" id="A0A261Y1H2"/>
<evidence type="ECO:0000256" key="7">
    <source>
        <dbReference type="ARBA" id="ARBA00022741"/>
    </source>
</evidence>
<evidence type="ECO:0000256" key="4">
    <source>
        <dbReference type="ARBA" id="ARBA00012142"/>
    </source>
</evidence>
<keyword evidence="11" id="KW-0324">Glycolysis</keyword>
<comment type="pathway">
    <text evidence="2">Carbohydrate degradation; glycolysis; pyruvate from D-glyceraldehyde 3-phosphate: step 5/5.</text>
</comment>
<keyword evidence="10" id="KW-0460">Magnesium</keyword>
<keyword evidence="5" id="KW-0808">Transferase</keyword>
<evidence type="ECO:0000256" key="2">
    <source>
        <dbReference type="ARBA" id="ARBA00004997"/>
    </source>
</evidence>
<dbReference type="InterPro" id="IPR040442">
    <property type="entry name" value="Pyrv_kinase-like_dom_sf"/>
</dbReference>
<evidence type="ECO:0000256" key="3">
    <source>
        <dbReference type="ARBA" id="ARBA00008663"/>
    </source>
</evidence>
<dbReference type="EMBL" id="MVBO01000040">
    <property type="protein sequence ID" value="OZJ04460.1"/>
    <property type="molecule type" value="Genomic_DNA"/>
</dbReference>
<feature type="domain" description="Pyruvate kinase C-terminal" evidence="14">
    <location>
        <begin position="204"/>
        <end position="319"/>
    </location>
</feature>
<comment type="cofactor">
    <cofactor evidence="1">
        <name>K(+)</name>
        <dbReference type="ChEBI" id="CHEBI:29103"/>
    </cofactor>
</comment>
<sequence>MTIARLNLSYGDHEASVVDTQFHQSAIANVRQVASCAEGKYIGVALDIQDADIATDPGQLQRLHDRNKANIGFALEQGADMVLATVRQGDDVDDLRHYIQARSASMRIISKIGNMDGVRNLAEIMEWSDGVIVDRSALADDKEVERIFLVQKKIAAQCNIAGKPVICAGQTLESMTASSSCKARTMSLNHFLSESPSAHKSRSASARHVAKYRPEVPIIAVTKQSVIARQLLLYRGIYPFVDPQAEGNDAATGDPVETHRMELELETSRQPQWQNDVDRRIQFGILQGSRFNLVKQGDVVIAVQGWTSGLGHTNTIRILHMR</sequence>
<evidence type="ECO:0000256" key="9">
    <source>
        <dbReference type="ARBA" id="ARBA00022840"/>
    </source>
</evidence>
<dbReference type="Proteomes" id="UP000242875">
    <property type="component" value="Unassembled WGS sequence"/>
</dbReference>
<evidence type="ECO:0000256" key="11">
    <source>
        <dbReference type="ARBA" id="ARBA00023152"/>
    </source>
</evidence>
<reference evidence="15 16" key="1">
    <citation type="journal article" date="2017" name="Mycologia">
        <title>Bifiguratus adelaidae, gen. et sp. nov., a new member of Mucoromycotina in endophytic and soil-dwelling habitats.</title>
        <authorList>
            <person name="Torres-Cruz T.J."/>
            <person name="Billingsley Tobias T.L."/>
            <person name="Almatruk M."/>
            <person name="Hesse C."/>
            <person name="Kuske C.R."/>
            <person name="Desiro A."/>
            <person name="Benucci G.M."/>
            <person name="Bonito G."/>
            <person name="Stajich J.E."/>
            <person name="Dunlap C."/>
            <person name="Arnold A.E."/>
            <person name="Porras-Alfaro A."/>
        </authorList>
    </citation>
    <scope>NUCLEOTIDE SEQUENCE [LARGE SCALE GENOMIC DNA]</scope>
    <source>
        <strain evidence="15 16">AZ0501</strain>
    </source>
</reference>
<dbReference type="GO" id="GO:0030955">
    <property type="term" value="F:potassium ion binding"/>
    <property type="evidence" value="ECO:0007669"/>
    <property type="project" value="InterPro"/>
</dbReference>
<dbReference type="InterPro" id="IPR001697">
    <property type="entry name" value="Pyr_Knase"/>
</dbReference>
<dbReference type="SUPFAM" id="SSF52935">
    <property type="entry name" value="PK C-terminal domain-like"/>
    <property type="match status" value="1"/>
</dbReference>
<comment type="caution">
    <text evidence="15">The sequence shown here is derived from an EMBL/GenBank/DDBJ whole genome shotgun (WGS) entry which is preliminary data.</text>
</comment>
<keyword evidence="16" id="KW-1185">Reference proteome</keyword>
<evidence type="ECO:0000256" key="1">
    <source>
        <dbReference type="ARBA" id="ARBA00001958"/>
    </source>
</evidence>
<keyword evidence="8" id="KW-0418">Kinase</keyword>
<evidence type="ECO:0000313" key="16">
    <source>
        <dbReference type="Proteomes" id="UP000242875"/>
    </source>
</evidence>
<comment type="similarity">
    <text evidence="3">Belongs to the pyruvate kinase family.</text>
</comment>
<dbReference type="InterPro" id="IPR015813">
    <property type="entry name" value="Pyrv/PenolPyrv_kinase-like_dom"/>
</dbReference>
<keyword evidence="7" id="KW-0547">Nucleotide-binding</keyword>
<dbReference type="InterPro" id="IPR015793">
    <property type="entry name" value="Pyrv_Knase_brl"/>
</dbReference>
<dbReference type="GO" id="GO:0000287">
    <property type="term" value="F:magnesium ion binding"/>
    <property type="evidence" value="ECO:0007669"/>
    <property type="project" value="InterPro"/>
</dbReference>
<evidence type="ECO:0000256" key="5">
    <source>
        <dbReference type="ARBA" id="ARBA00022679"/>
    </source>
</evidence>
<keyword evidence="9" id="KW-0067">ATP-binding</keyword>
<dbReference type="Pfam" id="PF02887">
    <property type="entry name" value="PK_C"/>
    <property type="match status" value="1"/>
</dbReference>
<evidence type="ECO:0000259" key="13">
    <source>
        <dbReference type="Pfam" id="PF00224"/>
    </source>
</evidence>
<dbReference type="Gene3D" id="3.40.1380.20">
    <property type="entry name" value="Pyruvate kinase, C-terminal domain"/>
    <property type="match status" value="2"/>
</dbReference>
<dbReference type="PANTHER" id="PTHR11817">
    <property type="entry name" value="PYRUVATE KINASE"/>
    <property type="match status" value="1"/>
</dbReference>
<name>A0A261Y1H2_9FUNG</name>